<dbReference type="SUPFAM" id="SSF54909">
    <property type="entry name" value="Dimeric alpha+beta barrel"/>
    <property type="match status" value="1"/>
</dbReference>
<comment type="caution">
    <text evidence="3">The sequence shown here is derived from an EMBL/GenBank/DDBJ whole genome shotgun (WGS) entry which is preliminary data.</text>
</comment>
<evidence type="ECO:0000313" key="3">
    <source>
        <dbReference type="EMBL" id="KAJ56226.1"/>
    </source>
</evidence>
<name>A0A037ZN05_9RHOB</name>
<gene>
    <name evidence="3" type="ORF">ACMU_10765</name>
</gene>
<keyword evidence="1" id="KW-0732">Signal</keyword>
<proteinExistence type="predicted"/>
<dbReference type="InterPro" id="IPR010753">
    <property type="entry name" value="DUF1330"/>
</dbReference>
<feature type="domain" description="DUF1330" evidence="2">
    <location>
        <begin position="42"/>
        <end position="114"/>
    </location>
</feature>
<reference evidence="3 4" key="1">
    <citation type="submission" date="2014-03" db="EMBL/GenBank/DDBJ databases">
        <title>Draft Genome Sequence of Actibacterium mucosum KCTC 23349, a Marine Alphaproteobacterium with Complex Ionic Requirements Isolated from Mediterranean Seawater at Malvarrosa Beach, Valencia, Spain.</title>
        <authorList>
            <person name="Arahal D.R."/>
            <person name="Shao Z."/>
            <person name="Lai Q."/>
            <person name="Pujalte M.J."/>
        </authorList>
    </citation>
    <scope>NUCLEOTIDE SEQUENCE [LARGE SCALE GENOMIC DNA]</scope>
    <source>
        <strain evidence="3 4">KCTC 23349</strain>
    </source>
</reference>
<organism evidence="3 4">
    <name type="scientific">Actibacterium mucosum KCTC 23349</name>
    <dbReference type="NCBI Taxonomy" id="1454373"/>
    <lineage>
        <taxon>Bacteria</taxon>
        <taxon>Pseudomonadati</taxon>
        <taxon>Pseudomonadota</taxon>
        <taxon>Alphaproteobacteria</taxon>
        <taxon>Rhodobacterales</taxon>
        <taxon>Roseobacteraceae</taxon>
        <taxon>Actibacterium</taxon>
    </lineage>
</organism>
<protein>
    <recommendedName>
        <fullName evidence="2">DUF1330 domain-containing protein</fullName>
    </recommendedName>
</protein>
<evidence type="ECO:0000313" key="4">
    <source>
        <dbReference type="Proteomes" id="UP000026249"/>
    </source>
</evidence>
<dbReference type="Pfam" id="PF07045">
    <property type="entry name" value="DUF1330"/>
    <property type="match status" value="1"/>
</dbReference>
<dbReference type="AlphaFoldDB" id="A0A037ZN05"/>
<accession>A0A037ZN05</accession>
<dbReference type="Proteomes" id="UP000026249">
    <property type="component" value="Unassembled WGS sequence"/>
</dbReference>
<dbReference type="Gene3D" id="3.30.70.100">
    <property type="match status" value="1"/>
</dbReference>
<evidence type="ECO:0000259" key="2">
    <source>
        <dbReference type="Pfam" id="PF07045"/>
    </source>
</evidence>
<evidence type="ECO:0000256" key="1">
    <source>
        <dbReference type="SAM" id="SignalP"/>
    </source>
</evidence>
<dbReference type="InterPro" id="IPR011008">
    <property type="entry name" value="Dimeric_a/b-barrel"/>
</dbReference>
<feature type="chain" id="PRO_5001564517" description="DUF1330 domain-containing protein" evidence="1">
    <location>
        <begin position="20"/>
        <end position="236"/>
    </location>
</feature>
<sequence>MKTALATLPALFLGTAAFADFTVPAGSVLQLLYLDLKHGQHDAYFNDYARPLDPVVAEHGGVWHAVFDVIGVHEGNLKPDYVSMIAWPSTEAFRTFLSDPRVQENAAIRDGAVREMKFALHDVPAPIEIDTTTKGKVYEFFGGNMASPDSPKMLGTFFQNVIPTALTYGRETLAELPPSNFDKDTFEHQVSGIAGWPTAAEFNQFVTTEVFQANIKELRDPAINDLFLINTMVSDR</sequence>
<feature type="signal peptide" evidence="1">
    <location>
        <begin position="1"/>
        <end position="19"/>
    </location>
</feature>
<dbReference type="EMBL" id="JFKE01000003">
    <property type="protein sequence ID" value="KAJ56226.1"/>
    <property type="molecule type" value="Genomic_DNA"/>
</dbReference>
<keyword evidence="4" id="KW-1185">Reference proteome</keyword>